<dbReference type="GO" id="GO:0032993">
    <property type="term" value="C:protein-DNA complex"/>
    <property type="evidence" value="ECO:0007669"/>
    <property type="project" value="TreeGrafter"/>
</dbReference>
<dbReference type="EMBL" id="JAAGMK010000760">
    <property type="protein sequence ID" value="NEB87688.1"/>
    <property type="molecule type" value="Genomic_DNA"/>
</dbReference>
<sequence length="319" mass="33251">MSDGLGFSLAQLRYFVVSAEVGNISEAAEQLCASQSTVSSAVMRLERQLGVQLLLRHHARGVSLTPSGRHLLREARDLLGRARNLKARGDALAGDAAGRLDVGFLASLAPFLLPGVHQLTRQRYADLRLTVHEEPADRLAALLGDGRCELAVTYDFLAGDARFHALAELPLHAVLADGDPLGGSGPLELAELAARPLVTLNTPDDIRHAEKLFANAGVPLPQVIGAASVETVRGLVAAGSGFALMYQRSRATTTLDGGRVRTVGIAGDLPPACLGVAMMPGLAMSGRGMAFLDVLGSTVRASRSGSAEPAHPALGRAGP</sequence>
<evidence type="ECO:0000256" key="4">
    <source>
        <dbReference type="ARBA" id="ARBA00023163"/>
    </source>
</evidence>
<dbReference type="SUPFAM" id="SSF53850">
    <property type="entry name" value="Periplasmic binding protein-like II"/>
    <property type="match status" value="1"/>
</dbReference>
<dbReference type="InterPro" id="IPR036388">
    <property type="entry name" value="WH-like_DNA-bd_sf"/>
</dbReference>
<dbReference type="Gene3D" id="3.40.190.10">
    <property type="entry name" value="Periplasmic binding protein-like II"/>
    <property type="match status" value="2"/>
</dbReference>
<dbReference type="SUPFAM" id="SSF46785">
    <property type="entry name" value="Winged helix' DNA-binding domain"/>
    <property type="match status" value="1"/>
</dbReference>
<comment type="caution">
    <text evidence="6">The sequence shown here is derived from an EMBL/GenBank/DDBJ whole genome shotgun (WGS) entry which is preliminary data.</text>
</comment>
<reference evidence="6" key="1">
    <citation type="submission" date="2020-01" db="EMBL/GenBank/DDBJ databases">
        <title>Insect and environment-associated Actinomycetes.</title>
        <authorList>
            <person name="Currrie C."/>
            <person name="Chevrette M."/>
            <person name="Carlson C."/>
            <person name="Stubbendieck R."/>
            <person name="Wendt-Pienkowski E."/>
        </authorList>
    </citation>
    <scope>NUCLEOTIDE SEQUENCE</scope>
    <source>
        <strain evidence="6">SID505</strain>
    </source>
</reference>
<evidence type="ECO:0000256" key="1">
    <source>
        <dbReference type="ARBA" id="ARBA00009437"/>
    </source>
</evidence>
<keyword evidence="4" id="KW-0804">Transcription</keyword>
<feature type="domain" description="HTH lysR-type" evidence="5">
    <location>
        <begin position="7"/>
        <end position="65"/>
    </location>
</feature>
<dbReference type="PROSITE" id="PS50931">
    <property type="entry name" value="HTH_LYSR"/>
    <property type="match status" value="1"/>
</dbReference>
<accession>A0A6G3SZ82</accession>
<dbReference type="PANTHER" id="PTHR30346">
    <property type="entry name" value="TRANSCRIPTIONAL DUAL REGULATOR HCAR-RELATED"/>
    <property type="match status" value="1"/>
</dbReference>
<evidence type="ECO:0000256" key="3">
    <source>
        <dbReference type="ARBA" id="ARBA00023125"/>
    </source>
</evidence>
<evidence type="ECO:0000259" key="5">
    <source>
        <dbReference type="PROSITE" id="PS50931"/>
    </source>
</evidence>
<dbReference type="AlphaFoldDB" id="A0A6G3SZ82"/>
<protein>
    <submittedName>
        <fullName evidence="6">LysR family transcriptional regulator</fullName>
    </submittedName>
</protein>
<organism evidence="6">
    <name type="scientific">Streptomyces anulatus</name>
    <name type="common">Streptomyces chrysomallus</name>
    <dbReference type="NCBI Taxonomy" id="1892"/>
    <lineage>
        <taxon>Bacteria</taxon>
        <taxon>Bacillati</taxon>
        <taxon>Actinomycetota</taxon>
        <taxon>Actinomycetes</taxon>
        <taxon>Kitasatosporales</taxon>
        <taxon>Streptomycetaceae</taxon>
        <taxon>Streptomyces</taxon>
    </lineage>
</organism>
<evidence type="ECO:0000256" key="2">
    <source>
        <dbReference type="ARBA" id="ARBA00023015"/>
    </source>
</evidence>
<evidence type="ECO:0000313" key="6">
    <source>
        <dbReference type="EMBL" id="NEB87688.1"/>
    </source>
</evidence>
<dbReference type="InterPro" id="IPR005119">
    <property type="entry name" value="LysR_subst-bd"/>
</dbReference>
<proteinExistence type="inferred from homology"/>
<dbReference type="PANTHER" id="PTHR30346:SF0">
    <property type="entry name" value="HCA OPERON TRANSCRIPTIONAL ACTIVATOR HCAR"/>
    <property type="match status" value="1"/>
</dbReference>
<dbReference type="Pfam" id="PF00126">
    <property type="entry name" value="HTH_1"/>
    <property type="match status" value="1"/>
</dbReference>
<keyword evidence="2" id="KW-0805">Transcription regulation</keyword>
<dbReference type="RefSeq" id="WP_164259290.1">
    <property type="nucleotide sequence ID" value="NZ_JAAGMK010000760.1"/>
</dbReference>
<dbReference type="InterPro" id="IPR036390">
    <property type="entry name" value="WH_DNA-bd_sf"/>
</dbReference>
<dbReference type="GO" id="GO:0003677">
    <property type="term" value="F:DNA binding"/>
    <property type="evidence" value="ECO:0007669"/>
    <property type="project" value="UniProtKB-KW"/>
</dbReference>
<keyword evidence="3" id="KW-0238">DNA-binding</keyword>
<dbReference type="PRINTS" id="PR00039">
    <property type="entry name" value="HTHLYSR"/>
</dbReference>
<gene>
    <name evidence="6" type="ORF">G3I43_26480</name>
</gene>
<comment type="similarity">
    <text evidence="1">Belongs to the LysR transcriptional regulatory family.</text>
</comment>
<dbReference type="InterPro" id="IPR000847">
    <property type="entry name" value="LysR_HTH_N"/>
</dbReference>
<name>A0A6G3SZ82_STRAQ</name>
<dbReference type="GO" id="GO:0003700">
    <property type="term" value="F:DNA-binding transcription factor activity"/>
    <property type="evidence" value="ECO:0007669"/>
    <property type="project" value="InterPro"/>
</dbReference>
<dbReference type="Pfam" id="PF03466">
    <property type="entry name" value="LysR_substrate"/>
    <property type="match status" value="1"/>
</dbReference>
<dbReference type="Gene3D" id="1.10.10.10">
    <property type="entry name" value="Winged helix-like DNA-binding domain superfamily/Winged helix DNA-binding domain"/>
    <property type="match status" value="1"/>
</dbReference>
<dbReference type="FunFam" id="1.10.10.10:FF:000001">
    <property type="entry name" value="LysR family transcriptional regulator"/>
    <property type="match status" value="1"/>
</dbReference>